<feature type="domain" description="Rhodanese" evidence="5">
    <location>
        <begin position="42"/>
        <end position="132"/>
    </location>
</feature>
<dbReference type="InterPro" id="IPR017937">
    <property type="entry name" value="Thioredoxin_CS"/>
</dbReference>
<dbReference type="InterPro" id="IPR001763">
    <property type="entry name" value="Rhodanese-like_dom"/>
</dbReference>
<dbReference type="PROSITE" id="PS51352">
    <property type="entry name" value="THIOREDOXIN_2"/>
    <property type="match status" value="1"/>
</dbReference>
<dbReference type="PANTHER" id="PTHR45663:SF11">
    <property type="entry name" value="GEO12009P1"/>
    <property type="match status" value="1"/>
</dbReference>
<keyword evidence="2" id="KW-0249">Electron transport</keyword>
<gene>
    <name evidence="7" type="ORF">K5I29_01660</name>
</gene>
<dbReference type="InterPro" id="IPR036873">
    <property type="entry name" value="Rhodanese-like_dom_sf"/>
</dbReference>
<proteinExistence type="predicted"/>
<keyword evidence="4" id="KW-0676">Redox-active center</keyword>
<reference evidence="7" key="1">
    <citation type="submission" date="2021-08" db="EMBL/GenBank/DDBJ databases">
        <title>Flavobacterium sp. strain CC-SYL302.</title>
        <authorList>
            <person name="Lin S.-Y."/>
            <person name="Lee T.-H."/>
            <person name="Young C.-C."/>
        </authorList>
    </citation>
    <scope>NUCLEOTIDE SEQUENCE</scope>
    <source>
        <strain evidence="7">CC-SYL302</strain>
    </source>
</reference>
<dbReference type="PROSITE" id="PS00194">
    <property type="entry name" value="THIOREDOXIN_1"/>
    <property type="match status" value="1"/>
</dbReference>
<dbReference type="Proteomes" id="UP001163328">
    <property type="component" value="Chromosome"/>
</dbReference>
<dbReference type="PROSITE" id="PS51257">
    <property type="entry name" value="PROKAR_LIPOPROTEIN"/>
    <property type="match status" value="1"/>
</dbReference>
<dbReference type="SMART" id="SM00450">
    <property type="entry name" value="RHOD"/>
    <property type="match status" value="1"/>
</dbReference>
<feature type="domain" description="Thioredoxin" evidence="6">
    <location>
        <begin position="99"/>
        <end position="235"/>
    </location>
</feature>
<evidence type="ECO:0000259" key="5">
    <source>
        <dbReference type="PROSITE" id="PS50206"/>
    </source>
</evidence>
<dbReference type="Gene3D" id="3.40.30.10">
    <property type="entry name" value="Glutaredoxin"/>
    <property type="match status" value="1"/>
</dbReference>
<keyword evidence="3" id="KW-1015">Disulfide bond</keyword>
<protein>
    <submittedName>
        <fullName evidence="7">Redoxin domain-containing protein</fullName>
    </submittedName>
</protein>
<organism evidence="7 8">
    <name type="scientific">Flavobacterium agricola</name>
    <dbReference type="NCBI Taxonomy" id="2870839"/>
    <lineage>
        <taxon>Bacteria</taxon>
        <taxon>Pseudomonadati</taxon>
        <taxon>Bacteroidota</taxon>
        <taxon>Flavobacteriia</taxon>
        <taxon>Flavobacteriales</taxon>
        <taxon>Flavobacteriaceae</taxon>
        <taxon>Flavobacterium</taxon>
    </lineage>
</organism>
<dbReference type="RefSeq" id="WP_264434131.1">
    <property type="nucleotide sequence ID" value="NZ_CP081495.1"/>
</dbReference>
<keyword evidence="1" id="KW-0813">Transport</keyword>
<dbReference type="SUPFAM" id="SSF52833">
    <property type="entry name" value="Thioredoxin-like"/>
    <property type="match status" value="1"/>
</dbReference>
<accession>A0ABY6M3Q6</accession>
<dbReference type="PRINTS" id="PR00421">
    <property type="entry name" value="THIOREDOXIN"/>
</dbReference>
<dbReference type="CDD" id="cd00158">
    <property type="entry name" value="RHOD"/>
    <property type="match status" value="1"/>
</dbReference>
<dbReference type="PROSITE" id="PS50206">
    <property type="entry name" value="RHODANESE_3"/>
    <property type="match status" value="1"/>
</dbReference>
<dbReference type="PANTHER" id="PTHR45663">
    <property type="entry name" value="GEO12009P1"/>
    <property type="match status" value="1"/>
</dbReference>
<evidence type="ECO:0000256" key="2">
    <source>
        <dbReference type="ARBA" id="ARBA00022982"/>
    </source>
</evidence>
<evidence type="ECO:0000313" key="7">
    <source>
        <dbReference type="EMBL" id="UYW01658.1"/>
    </source>
</evidence>
<dbReference type="Gene3D" id="3.40.250.10">
    <property type="entry name" value="Rhodanese-like domain"/>
    <property type="match status" value="1"/>
</dbReference>
<dbReference type="Pfam" id="PF00085">
    <property type="entry name" value="Thioredoxin"/>
    <property type="match status" value="1"/>
</dbReference>
<evidence type="ECO:0000259" key="6">
    <source>
        <dbReference type="PROSITE" id="PS51352"/>
    </source>
</evidence>
<sequence length="235" mass="26599">MIKALKIASLVIAITVASCNSQTKSENYALVDVATFENAIQENNNIQLVDVRTPKEYNEGKIADALNIDWNNANFTEEVEKLDKNQPIYIYCLSGGRSKKASDKLIALGFRQVIELDGGYMNWYKNHTPATQPDQFTAAEYTEMVSDAPVVLVDFYADWCAPCKIMAPYIEQFKTDYKDQVKVLKIDADQNKQLVTQLGYQALPIVLIYKNGTLVFEREGLVTEPELRELLNKQL</sequence>
<name>A0ABY6M3Q6_9FLAO</name>
<dbReference type="InterPro" id="IPR036249">
    <property type="entry name" value="Thioredoxin-like_sf"/>
</dbReference>
<evidence type="ECO:0000256" key="3">
    <source>
        <dbReference type="ARBA" id="ARBA00023157"/>
    </source>
</evidence>
<evidence type="ECO:0000256" key="1">
    <source>
        <dbReference type="ARBA" id="ARBA00022448"/>
    </source>
</evidence>
<dbReference type="Pfam" id="PF00581">
    <property type="entry name" value="Rhodanese"/>
    <property type="match status" value="1"/>
</dbReference>
<dbReference type="SUPFAM" id="SSF52821">
    <property type="entry name" value="Rhodanese/Cell cycle control phosphatase"/>
    <property type="match status" value="1"/>
</dbReference>
<evidence type="ECO:0000313" key="8">
    <source>
        <dbReference type="Proteomes" id="UP001163328"/>
    </source>
</evidence>
<dbReference type="CDD" id="cd02947">
    <property type="entry name" value="TRX_family"/>
    <property type="match status" value="1"/>
</dbReference>
<dbReference type="InterPro" id="IPR013766">
    <property type="entry name" value="Thioredoxin_domain"/>
</dbReference>
<evidence type="ECO:0000256" key="4">
    <source>
        <dbReference type="ARBA" id="ARBA00023284"/>
    </source>
</evidence>
<keyword evidence="8" id="KW-1185">Reference proteome</keyword>
<dbReference type="EMBL" id="CP081495">
    <property type="protein sequence ID" value="UYW01658.1"/>
    <property type="molecule type" value="Genomic_DNA"/>
</dbReference>